<dbReference type="Pfam" id="PF18106">
    <property type="entry name" value="Rol_Rep_N"/>
    <property type="match status" value="1"/>
</dbReference>
<dbReference type="GO" id="GO:0003743">
    <property type="term" value="F:translation initiation factor activity"/>
    <property type="evidence" value="ECO:0007669"/>
    <property type="project" value="UniProtKB-KW"/>
</dbReference>
<dbReference type="AlphaFoldDB" id="A0ABD5L3G7"/>
<organism evidence="3 4">
    <name type="scientific">Priestia aryabhattai</name>
    <name type="common">Bacillus aryabhattai</name>
    <dbReference type="NCBI Taxonomy" id="412384"/>
    <lineage>
        <taxon>Bacteria</taxon>
        <taxon>Bacillati</taxon>
        <taxon>Bacillota</taxon>
        <taxon>Bacilli</taxon>
        <taxon>Bacillales</taxon>
        <taxon>Bacillaceae</taxon>
        <taxon>Priestia</taxon>
    </lineage>
</organism>
<accession>A0ABD5L3G7</accession>
<reference evidence="3 4" key="1">
    <citation type="submission" date="2024-05" db="EMBL/GenBank/DDBJ databases">
        <title>The mechanism of isolation and screening of efficient mineral weathering bacteria priestia aryabhattai c4-10 with weathered biotite.</title>
        <authorList>
            <person name="Yang S."/>
        </authorList>
    </citation>
    <scope>NUCLEOTIDE SEQUENCE [LARGE SCALE GENOMIC DNA]</scope>
    <source>
        <strain evidence="3 4">C4-10</strain>
    </source>
</reference>
<dbReference type="Pfam" id="PF02486">
    <property type="entry name" value="Rep_trans"/>
    <property type="match status" value="1"/>
</dbReference>
<evidence type="ECO:0000259" key="2">
    <source>
        <dbReference type="Pfam" id="PF18106"/>
    </source>
</evidence>
<reference evidence="3 4" key="2">
    <citation type="submission" date="2024-05" db="EMBL/GenBank/DDBJ databases">
        <authorList>
            <person name="Zheng X."/>
        </authorList>
    </citation>
    <scope>NUCLEOTIDE SEQUENCE [LARGE SCALE GENOMIC DNA]</scope>
    <source>
        <strain evidence="3 4">C4-10</strain>
    </source>
</reference>
<sequence>MGNKVVPLYSNRGAQNTYKSGLRACVDWVQATFKNVEVSQLITDILKLDFDSFYEAERGSLGYKKCKKYGHISVFYDGKEDMGVHLQMTGQGCREYEALGKSTWKELFFDSFCYNVNFTRLDIAIDDFEGYFKISSLKRKIKDRLLVSKFKDATNIEKVNIDTGESKGETIYYGSSQSRIQIRMYEKNFERKNKGHELEEGLKVWNRTEVQARDERANKIAEIIMLNEEGSETVGQVVAGILKYYLRFTVKGKDSNRSRWKTAPFWDKFLGNVEALRLTDVAPDRTVEKTFNWVSNQVAPSLAVLMEAYEGDMDILKRFALEGKERLTDKEYKMIEAFKKEQKNSLSRDTE</sequence>
<comment type="caution">
    <text evidence="3">The sequence shown here is derived from an EMBL/GenBank/DDBJ whole genome shotgun (WGS) entry which is preliminary data.</text>
</comment>
<protein>
    <submittedName>
        <fullName evidence="3">Replication initiation factor domain-containing protein</fullName>
    </submittedName>
</protein>
<dbReference type="InterPro" id="IPR003491">
    <property type="entry name" value="REP-like_C"/>
</dbReference>
<evidence type="ECO:0000313" key="4">
    <source>
        <dbReference type="Proteomes" id="UP001418804"/>
    </source>
</evidence>
<evidence type="ECO:0000313" key="3">
    <source>
        <dbReference type="EMBL" id="MEN3156745.1"/>
    </source>
</evidence>
<keyword evidence="3" id="KW-0396">Initiation factor</keyword>
<feature type="domain" description="Rolling Circle replication initiation protein N-terminal" evidence="2">
    <location>
        <begin position="24"/>
        <end position="104"/>
    </location>
</feature>
<dbReference type="EMBL" id="JBDIVD010000010">
    <property type="protein sequence ID" value="MEN3156745.1"/>
    <property type="molecule type" value="Genomic_DNA"/>
</dbReference>
<feature type="domain" description="Replication initiation protein-like C-terminal" evidence="1">
    <location>
        <begin position="116"/>
        <end position="316"/>
    </location>
</feature>
<gene>
    <name evidence="3" type="ORF">ABDD91_28385</name>
</gene>
<name>A0ABD5L3G7_PRIAR</name>
<dbReference type="RefSeq" id="WP_345936519.1">
    <property type="nucleotide sequence ID" value="NZ_JBDIVD010000010.1"/>
</dbReference>
<evidence type="ECO:0000259" key="1">
    <source>
        <dbReference type="Pfam" id="PF02486"/>
    </source>
</evidence>
<keyword evidence="3" id="KW-0648">Protein biosynthesis</keyword>
<dbReference type="Proteomes" id="UP001418804">
    <property type="component" value="Unassembled WGS sequence"/>
</dbReference>
<proteinExistence type="predicted"/>
<dbReference type="InterPro" id="IPR040819">
    <property type="entry name" value="Rol_Rep_N"/>
</dbReference>